<dbReference type="Proteomes" id="UP000321250">
    <property type="component" value="Unassembled WGS sequence"/>
</dbReference>
<protein>
    <submittedName>
        <fullName evidence="1">Uncharacterized protein</fullName>
    </submittedName>
</protein>
<sequence length="323" mass="35026">MDDHLNLLHHVEATVPAARGVHALFRQVRPDDDPTLWHSTLNNDGTPFQIAIADTGDGHRSVRLIVDPFRLGRDEVDRQGSNLAAFAQLQSRCSARAADRCRRFMAMLAPSFEQVSERRSGDIWLAADPSRAGVAIYVTARSRSPDEQAERLIAEANIDQHRAAVTAIHAVCTVQAYSMQGSRTGNLSVNIYWKPPVGMQSIPREIGFDLPLWRFGSHEGALSRASAGALTFCSTFAVTGDGRGSKLDLCNHCLGLDAQGCLATLDQFCAISSGFADNVAHAAAAQTAEIAFLGVRMRAGENAPYVYLKPVRHGATASAEYWP</sequence>
<reference evidence="1 2" key="1">
    <citation type="journal article" date="2013" name="Antonie Van Leeuwenhoek">
        <title>Sphingomonas ginsenosidivorax sp. nov., with the ability to transform ginsenosides.</title>
        <authorList>
            <person name="Jin X.F."/>
            <person name="Kim J.K."/>
            <person name="Liu Q.M."/>
            <person name="Kang M.S."/>
            <person name="He D."/>
            <person name="Jin F.X."/>
            <person name="Kim S.C."/>
            <person name="Im W.T."/>
        </authorList>
    </citation>
    <scope>NUCLEOTIDE SEQUENCE [LARGE SCALE GENOMIC DNA]</scope>
    <source>
        <strain evidence="1 2">KHI67</strain>
    </source>
</reference>
<organism evidence="1 2">
    <name type="scientific">Sphingomonas ginsenosidivorax</name>
    <dbReference type="NCBI Taxonomy" id="862135"/>
    <lineage>
        <taxon>Bacteria</taxon>
        <taxon>Pseudomonadati</taxon>
        <taxon>Pseudomonadota</taxon>
        <taxon>Alphaproteobacteria</taxon>
        <taxon>Sphingomonadales</taxon>
        <taxon>Sphingomonadaceae</taxon>
        <taxon>Sphingomonas</taxon>
    </lineage>
</organism>
<evidence type="ECO:0000313" key="2">
    <source>
        <dbReference type="Proteomes" id="UP000321250"/>
    </source>
</evidence>
<evidence type="ECO:0000313" key="1">
    <source>
        <dbReference type="EMBL" id="TXC71993.1"/>
    </source>
</evidence>
<accession>A0A5C6UGV4</accession>
<dbReference type="AlphaFoldDB" id="A0A5C6UGV4"/>
<gene>
    <name evidence="1" type="ORF">FSB78_14290</name>
</gene>
<proteinExistence type="predicted"/>
<comment type="caution">
    <text evidence="1">The sequence shown here is derived from an EMBL/GenBank/DDBJ whole genome shotgun (WGS) entry which is preliminary data.</text>
</comment>
<name>A0A5C6UGV4_9SPHN</name>
<keyword evidence="2" id="KW-1185">Reference proteome</keyword>
<dbReference type="EMBL" id="VOQR01000001">
    <property type="protein sequence ID" value="TXC71993.1"/>
    <property type="molecule type" value="Genomic_DNA"/>
</dbReference>
<dbReference type="RefSeq" id="WP_147083270.1">
    <property type="nucleotide sequence ID" value="NZ_VOQR01000001.1"/>
</dbReference>
<dbReference type="OrthoDB" id="7605170at2"/>